<evidence type="ECO:0000256" key="1">
    <source>
        <dbReference type="SAM" id="MobiDB-lite"/>
    </source>
</evidence>
<name>A0A2J6PR82_9HELO</name>
<dbReference type="Proteomes" id="UP000235672">
    <property type="component" value="Unassembled WGS sequence"/>
</dbReference>
<dbReference type="Gene3D" id="3.10.310.10">
    <property type="entry name" value="Diaminopimelate Epimerase, Chain A, domain 1"/>
    <property type="match status" value="2"/>
</dbReference>
<dbReference type="PANTHER" id="PTHR13774:SF32">
    <property type="entry name" value="ANTISENSE-ENHANCING SEQUENCE 1"/>
    <property type="match status" value="1"/>
</dbReference>
<dbReference type="STRING" id="1745343.A0A2J6PR82"/>
<feature type="region of interest" description="Disordered" evidence="1">
    <location>
        <begin position="1"/>
        <end position="28"/>
    </location>
</feature>
<reference evidence="2 3" key="1">
    <citation type="submission" date="2016-05" db="EMBL/GenBank/DDBJ databases">
        <title>A degradative enzymes factory behind the ericoid mycorrhizal symbiosis.</title>
        <authorList>
            <consortium name="DOE Joint Genome Institute"/>
            <person name="Martino E."/>
            <person name="Morin E."/>
            <person name="Grelet G."/>
            <person name="Kuo A."/>
            <person name="Kohler A."/>
            <person name="Daghino S."/>
            <person name="Barry K."/>
            <person name="Choi C."/>
            <person name="Cichocki N."/>
            <person name="Clum A."/>
            <person name="Copeland A."/>
            <person name="Hainaut M."/>
            <person name="Haridas S."/>
            <person name="Labutti K."/>
            <person name="Lindquist E."/>
            <person name="Lipzen A."/>
            <person name="Khouja H.-R."/>
            <person name="Murat C."/>
            <person name="Ohm R."/>
            <person name="Olson A."/>
            <person name="Spatafora J."/>
            <person name="Veneault-Fourrey C."/>
            <person name="Henrissat B."/>
            <person name="Grigoriev I."/>
            <person name="Martin F."/>
            <person name="Perotto S."/>
        </authorList>
    </citation>
    <scope>NUCLEOTIDE SEQUENCE [LARGE SCALE GENOMIC DNA]</scope>
    <source>
        <strain evidence="2 3">UAMH 7357</strain>
    </source>
</reference>
<keyword evidence="3" id="KW-1185">Reference proteome</keyword>
<dbReference type="NCBIfam" id="TIGR00654">
    <property type="entry name" value="PhzF_family"/>
    <property type="match status" value="1"/>
</dbReference>
<dbReference type="SUPFAM" id="SSF54506">
    <property type="entry name" value="Diaminopimelate epimerase-like"/>
    <property type="match status" value="1"/>
</dbReference>
<dbReference type="AlphaFoldDB" id="A0A2J6PR82"/>
<evidence type="ECO:0000313" key="2">
    <source>
        <dbReference type="EMBL" id="PMD16545.1"/>
    </source>
</evidence>
<dbReference type="Pfam" id="PF02567">
    <property type="entry name" value="PhzC-PhzF"/>
    <property type="match status" value="2"/>
</dbReference>
<evidence type="ECO:0000313" key="3">
    <source>
        <dbReference type="Proteomes" id="UP000235672"/>
    </source>
</evidence>
<dbReference type="GO" id="GO:0016853">
    <property type="term" value="F:isomerase activity"/>
    <property type="evidence" value="ECO:0007669"/>
    <property type="project" value="TreeGrafter"/>
</dbReference>
<organism evidence="2 3">
    <name type="scientific">Hyaloscypha hepaticicola</name>
    <dbReference type="NCBI Taxonomy" id="2082293"/>
    <lineage>
        <taxon>Eukaryota</taxon>
        <taxon>Fungi</taxon>
        <taxon>Dikarya</taxon>
        <taxon>Ascomycota</taxon>
        <taxon>Pezizomycotina</taxon>
        <taxon>Leotiomycetes</taxon>
        <taxon>Helotiales</taxon>
        <taxon>Hyaloscyphaceae</taxon>
        <taxon>Hyaloscypha</taxon>
    </lineage>
</organism>
<gene>
    <name evidence="2" type="ORF">NA56DRAFT_649407</name>
</gene>
<protein>
    <submittedName>
        <fullName evidence="2">Diaminopimelate epimerase-like protein</fullName>
    </submittedName>
</protein>
<accession>A0A2J6PR82</accession>
<dbReference type="GO" id="GO:0005737">
    <property type="term" value="C:cytoplasm"/>
    <property type="evidence" value="ECO:0007669"/>
    <property type="project" value="TreeGrafter"/>
</dbReference>
<dbReference type="InterPro" id="IPR003719">
    <property type="entry name" value="Phenazine_PhzF-like"/>
</dbReference>
<sequence>MNSSDYIPHKAKSNPAQQADMGSRSPKPLYKPHTLSFTTLDVFTSTPYSGNPLALIRIPASLASLVTQTQKQLIAQEFNLSETIFLHEPQNPSIPEWKVDIFTTDAELPFAGHPTIGAAASVLSLSGEQRWKHGTLVTRAGPIKIALHPDGAEGGVVTAKIPHNVHIHKHTLGQLTLPVSGLSSEKELRDAELKAPIVSIVKGMTFLLVELESLEALGRVRLQGTSIDFHGVLDKEEGWGESFVAKYYFVVLEGDGEGGEGKGERVVRVRTRMLEADMEDPATGSAASALGSWLALREGRSTSFEVTQGVEMGRRSVIGVTVTLDEEGKKVVGVRLSGSAVVVMEGNLRV</sequence>
<dbReference type="OrthoDB" id="75169at2759"/>
<dbReference type="EMBL" id="KZ613505">
    <property type="protein sequence ID" value="PMD16545.1"/>
    <property type="molecule type" value="Genomic_DNA"/>
</dbReference>
<dbReference type="PANTHER" id="PTHR13774">
    <property type="entry name" value="PHENAZINE BIOSYNTHESIS PROTEIN"/>
    <property type="match status" value="1"/>
</dbReference>
<proteinExistence type="predicted"/>